<feature type="domain" description="NolW-like" evidence="14">
    <location>
        <begin position="188"/>
        <end position="248"/>
    </location>
</feature>
<evidence type="ECO:0000256" key="4">
    <source>
        <dbReference type="ARBA" id="ARBA00022452"/>
    </source>
</evidence>
<evidence type="ECO:0000259" key="15">
    <source>
        <dbReference type="Pfam" id="PF21305"/>
    </source>
</evidence>
<dbReference type="Pfam" id="PF00263">
    <property type="entry name" value="Secretin"/>
    <property type="match status" value="1"/>
</dbReference>
<feature type="domain" description="Type II/III secretion system secretin-like" evidence="13">
    <location>
        <begin position="534"/>
        <end position="698"/>
    </location>
</feature>
<dbReference type="GO" id="GO:0015627">
    <property type="term" value="C:type II protein secretion system complex"/>
    <property type="evidence" value="ECO:0007669"/>
    <property type="project" value="InterPro"/>
</dbReference>
<dbReference type="NCBIfam" id="TIGR02517">
    <property type="entry name" value="type_II_gspD"/>
    <property type="match status" value="1"/>
</dbReference>
<evidence type="ECO:0000256" key="3">
    <source>
        <dbReference type="ARBA" id="ARBA00022448"/>
    </source>
</evidence>
<feature type="domain" description="GspD-like N0" evidence="15">
    <location>
        <begin position="91"/>
        <end position="158"/>
    </location>
</feature>
<dbReference type="InterPro" id="IPR013356">
    <property type="entry name" value="T2SS_GspD"/>
</dbReference>
<dbReference type="PANTHER" id="PTHR30332:SF25">
    <property type="entry name" value="SECRETIN XPSD"/>
    <property type="match status" value="1"/>
</dbReference>
<dbReference type="RefSeq" id="WP_153239844.1">
    <property type="nucleotide sequence ID" value="NZ_CP036422.1"/>
</dbReference>
<dbReference type="PRINTS" id="PR00811">
    <property type="entry name" value="BCTERIALGSPD"/>
</dbReference>
<keyword evidence="4" id="KW-1134">Transmembrane beta strand</keyword>
<dbReference type="GO" id="GO:0009279">
    <property type="term" value="C:cell outer membrane"/>
    <property type="evidence" value="ECO:0007669"/>
    <property type="project" value="UniProtKB-SubCell"/>
</dbReference>
<evidence type="ECO:0000256" key="7">
    <source>
        <dbReference type="ARBA" id="ARBA00022927"/>
    </source>
</evidence>
<reference evidence="16 17" key="1">
    <citation type="submission" date="2019-02" db="EMBL/GenBank/DDBJ databases">
        <authorList>
            <person name="Li S.-H."/>
        </authorList>
    </citation>
    <scope>NUCLEOTIDE SEQUENCE [LARGE SCALE GENOMIC DNA]</scope>
    <source>
        <strain evidence="16 17">IMCC14385</strain>
    </source>
</reference>
<dbReference type="OrthoDB" id="9779724at2"/>
<dbReference type="EMBL" id="CP036422">
    <property type="protein sequence ID" value="QFU76702.1"/>
    <property type="molecule type" value="Genomic_DNA"/>
</dbReference>
<feature type="region of interest" description="Disordered" evidence="11">
    <location>
        <begin position="353"/>
        <end position="412"/>
    </location>
</feature>
<dbReference type="PANTHER" id="PTHR30332">
    <property type="entry name" value="PROBABLE GENERAL SECRETION PATHWAY PROTEIN D"/>
    <property type="match status" value="1"/>
</dbReference>
<feature type="signal peptide" evidence="12">
    <location>
        <begin position="1"/>
        <end position="22"/>
    </location>
</feature>
<evidence type="ECO:0000256" key="9">
    <source>
        <dbReference type="ARBA" id="ARBA00023237"/>
    </source>
</evidence>
<proteinExistence type="inferred from homology"/>
<accession>A0A5P9NLS3</accession>
<organism evidence="16 17">
    <name type="scientific">Halioglobus maricola</name>
    <dbReference type="NCBI Taxonomy" id="2601894"/>
    <lineage>
        <taxon>Bacteria</taxon>
        <taxon>Pseudomonadati</taxon>
        <taxon>Pseudomonadota</taxon>
        <taxon>Gammaproteobacteria</taxon>
        <taxon>Cellvibrionales</taxon>
        <taxon>Halieaceae</taxon>
        <taxon>Halioglobus</taxon>
    </lineage>
</organism>
<feature type="compositionally biased region" description="Low complexity" evidence="11">
    <location>
        <begin position="374"/>
        <end position="399"/>
    </location>
</feature>
<protein>
    <submittedName>
        <fullName evidence="16">Type II secretion system protein GspD</fullName>
    </submittedName>
</protein>
<keyword evidence="17" id="KW-1185">Reference proteome</keyword>
<keyword evidence="8" id="KW-0472">Membrane</keyword>
<name>A0A5P9NLS3_9GAMM</name>
<keyword evidence="6 12" id="KW-0732">Signal</keyword>
<comment type="subcellular location">
    <subcellularLocation>
        <location evidence="1 10">Cell outer membrane</location>
    </subcellularLocation>
</comment>
<dbReference type="Gene3D" id="3.55.50.30">
    <property type="match status" value="1"/>
</dbReference>
<evidence type="ECO:0000256" key="12">
    <source>
        <dbReference type="SAM" id="SignalP"/>
    </source>
</evidence>
<gene>
    <name evidence="16" type="primary">gspD</name>
    <name evidence="16" type="ORF">EY643_14150</name>
</gene>
<evidence type="ECO:0000259" key="13">
    <source>
        <dbReference type="Pfam" id="PF00263"/>
    </source>
</evidence>
<dbReference type="InterPro" id="IPR049371">
    <property type="entry name" value="GspD-like_N0"/>
</dbReference>
<dbReference type="PROSITE" id="PS51257">
    <property type="entry name" value="PROKAR_LIPOPROTEIN"/>
    <property type="match status" value="1"/>
</dbReference>
<feature type="chain" id="PRO_5024987333" evidence="12">
    <location>
        <begin position="23"/>
        <end position="729"/>
    </location>
</feature>
<dbReference type="Pfam" id="PF03958">
    <property type="entry name" value="Secretin_N"/>
    <property type="match status" value="3"/>
</dbReference>
<dbReference type="KEGG" id="halc:EY643_14150"/>
<evidence type="ECO:0000259" key="14">
    <source>
        <dbReference type="Pfam" id="PF03958"/>
    </source>
</evidence>
<dbReference type="Proteomes" id="UP000326287">
    <property type="component" value="Chromosome"/>
</dbReference>
<dbReference type="InterPro" id="IPR001775">
    <property type="entry name" value="GspD/PilQ"/>
</dbReference>
<keyword evidence="3 10" id="KW-0813">Transport</keyword>
<keyword evidence="9" id="KW-0998">Cell outer membrane</keyword>
<dbReference type="AlphaFoldDB" id="A0A5P9NLS3"/>
<evidence type="ECO:0000256" key="2">
    <source>
        <dbReference type="ARBA" id="ARBA00006980"/>
    </source>
</evidence>
<dbReference type="InterPro" id="IPR005644">
    <property type="entry name" value="NolW-like"/>
</dbReference>
<evidence type="ECO:0000256" key="1">
    <source>
        <dbReference type="ARBA" id="ARBA00004442"/>
    </source>
</evidence>
<evidence type="ECO:0000313" key="17">
    <source>
        <dbReference type="Proteomes" id="UP000326287"/>
    </source>
</evidence>
<keyword evidence="7" id="KW-0653">Protein transport</keyword>
<dbReference type="InterPro" id="IPR050810">
    <property type="entry name" value="Bact_Secretion_Sys_Channel"/>
</dbReference>
<evidence type="ECO:0000256" key="8">
    <source>
        <dbReference type="ARBA" id="ARBA00023136"/>
    </source>
</evidence>
<sequence length="729" mass="78569">MKTLRNSMSTLVLLALAGCATLEDTPEDEATAPTPEPQLATSASELADTVVAEQDEEAKAREAIVYKGTDRTVALPAKREPVSFLGEDVSLNFEQAPLAEVTHAIMGDILKLDYAVDHQIQGQVTLRTRTPIPRDQLLTVLESLLKANDTIMVRGSDGRYLVTNVGRGTRLNPTLSNAGDSAAGYSTIIVPLQYISAKNMAEVLRPVAEESAFVRVDSSRNLLMLAGTRTQLDGWLDMVATFDVDQLQGMSVALFPLENSSVDEVTTALDAMMNAGGEGANLKDLVRVIPVERLNSILLVTPRAHYLATMQKWVERLDEAHYSEYDQRLYVYPVQNTTASRLADLINEIYSGQSRNRNDRNNGSSRDAGGVAPGLTSESLGSSTRSGSLSNSSFSTGNSGSRGGGSSSTSVSVGGGVVGDMEAVSDVRVVADDENNALMIYATAMQYRIIESALEQLDIVATQVIIEASIMEVSLTDELSYGLEWTFNNSLGSDYDGTGFLSSLEGVSSPASIVPGFSYTITNSAAQVSAVLNALAQESLLNIISTPSVMVLDNHEAYIHVGQQVPVVDSQTESLASDSDRVTQSISYRDTGVKLEVKPSVNAGGLVTMDVMQSVTDVGPIDDASGQRRFLERNIQSRVAVRSGQPVVLGGLIRENATEASQGVPWLHNIPVMGSLFGTDTETTDRTELLVIITPRVMYNESELREVSKEMRSRLRNLELIDVQEPVLQ</sequence>
<evidence type="ECO:0000313" key="16">
    <source>
        <dbReference type="EMBL" id="QFU76702.1"/>
    </source>
</evidence>
<feature type="compositionally biased region" description="Low complexity" evidence="11">
    <location>
        <begin position="353"/>
        <end position="367"/>
    </location>
</feature>
<evidence type="ECO:0000256" key="6">
    <source>
        <dbReference type="ARBA" id="ARBA00022729"/>
    </source>
</evidence>
<dbReference type="InterPro" id="IPR038591">
    <property type="entry name" value="NolW-like_sf"/>
</dbReference>
<feature type="domain" description="NolW-like" evidence="14">
    <location>
        <begin position="253"/>
        <end position="319"/>
    </location>
</feature>
<dbReference type="InterPro" id="IPR004846">
    <property type="entry name" value="T2SS/T3SS_dom"/>
</dbReference>
<comment type="similarity">
    <text evidence="2">Belongs to the bacterial secretin family. GSP D subfamily.</text>
</comment>
<evidence type="ECO:0000256" key="5">
    <source>
        <dbReference type="ARBA" id="ARBA00022692"/>
    </source>
</evidence>
<evidence type="ECO:0000256" key="11">
    <source>
        <dbReference type="SAM" id="MobiDB-lite"/>
    </source>
</evidence>
<dbReference type="Gene3D" id="3.30.1370.120">
    <property type="match status" value="3"/>
</dbReference>
<feature type="domain" description="NolW-like" evidence="14">
    <location>
        <begin position="331"/>
        <end position="461"/>
    </location>
</feature>
<dbReference type="GO" id="GO:0015628">
    <property type="term" value="P:protein secretion by the type II secretion system"/>
    <property type="evidence" value="ECO:0007669"/>
    <property type="project" value="InterPro"/>
</dbReference>
<dbReference type="Pfam" id="PF21305">
    <property type="entry name" value="type_II_gspD_N0"/>
    <property type="match status" value="1"/>
</dbReference>
<keyword evidence="5" id="KW-0812">Transmembrane</keyword>
<evidence type="ECO:0000256" key="10">
    <source>
        <dbReference type="RuleBase" id="RU004004"/>
    </source>
</evidence>